<evidence type="ECO:0000313" key="2">
    <source>
        <dbReference type="Proteomes" id="UP000184526"/>
    </source>
</evidence>
<dbReference type="Proteomes" id="UP000184526">
    <property type="component" value="Unassembled WGS sequence"/>
</dbReference>
<dbReference type="STRING" id="1121306.SAMN02745196_02412"/>
<organism evidence="1 2">
    <name type="scientific">Clostridium collagenovorans DSM 3089</name>
    <dbReference type="NCBI Taxonomy" id="1121306"/>
    <lineage>
        <taxon>Bacteria</taxon>
        <taxon>Bacillati</taxon>
        <taxon>Bacillota</taxon>
        <taxon>Clostridia</taxon>
        <taxon>Eubacteriales</taxon>
        <taxon>Clostridiaceae</taxon>
        <taxon>Clostridium</taxon>
    </lineage>
</organism>
<reference evidence="1 2" key="1">
    <citation type="submission" date="2016-11" db="EMBL/GenBank/DDBJ databases">
        <authorList>
            <person name="Jaros S."/>
            <person name="Januszkiewicz K."/>
            <person name="Wedrychowicz H."/>
        </authorList>
    </citation>
    <scope>NUCLEOTIDE SEQUENCE [LARGE SCALE GENOMIC DNA]</scope>
    <source>
        <strain evidence="1 2">DSM 3089</strain>
    </source>
</reference>
<proteinExistence type="predicted"/>
<accession>A0A1M5XRC6</accession>
<dbReference type="Pfam" id="PF13424">
    <property type="entry name" value="TPR_12"/>
    <property type="match status" value="1"/>
</dbReference>
<dbReference type="EMBL" id="FQXP01000009">
    <property type="protein sequence ID" value="SHI02377.1"/>
    <property type="molecule type" value="Genomic_DNA"/>
</dbReference>
<gene>
    <name evidence="1" type="ORF">SAMN02745196_02412</name>
</gene>
<dbReference type="SUPFAM" id="SSF48452">
    <property type="entry name" value="TPR-like"/>
    <property type="match status" value="1"/>
</dbReference>
<name>A0A1M5XRC6_9CLOT</name>
<dbReference type="Gene3D" id="1.25.40.10">
    <property type="entry name" value="Tetratricopeptide repeat domain"/>
    <property type="match status" value="1"/>
</dbReference>
<evidence type="ECO:0000313" key="1">
    <source>
        <dbReference type="EMBL" id="SHI02377.1"/>
    </source>
</evidence>
<dbReference type="InterPro" id="IPR011990">
    <property type="entry name" value="TPR-like_helical_dom_sf"/>
</dbReference>
<dbReference type="RefSeq" id="WP_072832262.1">
    <property type="nucleotide sequence ID" value="NZ_FQXP01000009.1"/>
</dbReference>
<dbReference type="AlphaFoldDB" id="A0A1M5XRC6"/>
<keyword evidence="2" id="KW-1185">Reference proteome</keyword>
<sequence>MKLIEQFKWIRQCTKTVKLYTAGSYDEALVYANKSYETVLKVFNKDHVNVAKVLYNLIAINHKLGHDKEALEYGKEAIRICEKIYGYDKLLIDYLEIVIPVCEALNEDDYKEELLAKVAKCKGINIEDAECFEDECEEKECCKVKDIEECEEAHEENSEISECDKEEVK</sequence>
<protein>
    <submittedName>
        <fullName evidence="1">Tetratricopeptide repeat-containing protein</fullName>
    </submittedName>
</protein>
<dbReference type="OrthoDB" id="1705762at2"/>